<dbReference type="SUPFAM" id="SSF88713">
    <property type="entry name" value="Glycoside hydrolase/deacetylase"/>
    <property type="match status" value="1"/>
</dbReference>
<gene>
    <name evidence="2" type="ORF">G0P99_04015</name>
</gene>
<protein>
    <recommendedName>
        <fullName evidence="3">Divergent polysaccharide deacetylase family protein</fullName>
    </recommendedName>
</protein>
<evidence type="ECO:0000313" key="2">
    <source>
        <dbReference type="EMBL" id="NDW44118.1"/>
    </source>
</evidence>
<accession>A0A6B2NLA6</accession>
<feature type="region of interest" description="Disordered" evidence="1">
    <location>
        <begin position="30"/>
        <end position="95"/>
    </location>
</feature>
<dbReference type="Gene3D" id="3.20.20.370">
    <property type="entry name" value="Glycoside hydrolase/deacetylase"/>
    <property type="match status" value="1"/>
</dbReference>
<feature type="compositionally biased region" description="Low complexity" evidence="1">
    <location>
        <begin position="197"/>
        <end position="206"/>
    </location>
</feature>
<feature type="compositionally biased region" description="Basic and acidic residues" evidence="1">
    <location>
        <begin position="180"/>
        <end position="195"/>
    </location>
</feature>
<dbReference type="InterPro" id="IPR006837">
    <property type="entry name" value="Divergent_DAC"/>
</dbReference>
<dbReference type="CDD" id="cd10936">
    <property type="entry name" value="CE4_DAC2"/>
    <property type="match status" value="1"/>
</dbReference>
<dbReference type="RefSeq" id="WP_164127956.1">
    <property type="nucleotide sequence ID" value="NZ_JAAGOX010000005.1"/>
</dbReference>
<dbReference type="EMBL" id="JAAGOX010000005">
    <property type="protein sequence ID" value="NDW44118.1"/>
    <property type="molecule type" value="Genomic_DNA"/>
</dbReference>
<feature type="region of interest" description="Disordered" evidence="1">
    <location>
        <begin position="227"/>
        <end position="256"/>
    </location>
</feature>
<sequence length="479" mass="49067">MGGYFGGILTGAILVAIAGAWLSLATPLPKRPDVASDAPSSQGGAAQPETGQIAAPGRDADLVELAPRQPDAKDGGETLTALSGTDTQPPEKPVVGAASDAITEPAETASADVSVDGVEPVAPAPLAEAPLAPQDSTEPTINTAAPAQPALSTTSVPDQATAPSVPDVSPEVATSTDAQPSKDEVATTTAPDRDVVPTPDTQAAEAPETEEEEAPRIAALPQIGSEAEAAAPRVGTPVIPLTERDKAETAGDAPDTRPINLFAAEFDNPEDKPLLSIVLIDDEDGLGGEALREFPYPLSYALDPNDPDAAEKMARYRSAGAEVLIIADLAPASTAQDAEVSMSVWLDKLPETVGILEGTEAGIQGNRALSDQVTAIAAGTGRGLLTQDNGLNTVYKLAARDGIPAAVVFRDFDGAGQSPTVMRRFLDQAAFRAGQEGAVVMLGRVRPDTISALLLWGLQDRAGRVALAPISAVMTRGTP</sequence>
<dbReference type="GO" id="GO:0005975">
    <property type="term" value="P:carbohydrate metabolic process"/>
    <property type="evidence" value="ECO:0007669"/>
    <property type="project" value="InterPro"/>
</dbReference>
<evidence type="ECO:0008006" key="3">
    <source>
        <dbReference type="Google" id="ProtNLM"/>
    </source>
</evidence>
<name>A0A6B2NLA6_9RHOB</name>
<comment type="caution">
    <text evidence="2">The sequence shown here is derived from an EMBL/GenBank/DDBJ whole genome shotgun (WGS) entry which is preliminary data.</text>
</comment>
<dbReference type="Pfam" id="PF04748">
    <property type="entry name" value="Polysacc_deac_2"/>
    <property type="match status" value="1"/>
</dbReference>
<evidence type="ECO:0000256" key="1">
    <source>
        <dbReference type="SAM" id="MobiDB-lite"/>
    </source>
</evidence>
<dbReference type="AlphaFoldDB" id="A0A6B2NLA6"/>
<proteinExistence type="predicted"/>
<organism evidence="2">
    <name type="scientific">Ruegeria sp. PrR005</name>
    <dbReference type="NCBI Taxonomy" id="2706882"/>
    <lineage>
        <taxon>Bacteria</taxon>
        <taxon>Pseudomonadati</taxon>
        <taxon>Pseudomonadota</taxon>
        <taxon>Alphaproteobacteria</taxon>
        <taxon>Rhodobacterales</taxon>
        <taxon>Roseobacteraceae</taxon>
        <taxon>Ruegeria</taxon>
    </lineage>
</organism>
<dbReference type="InterPro" id="IPR011330">
    <property type="entry name" value="Glyco_hydro/deAcase_b/a-brl"/>
</dbReference>
<feature type="region of interest" description="Disordered" evidence="1">
    <location>
        <begin position="149"/>
        <end position="215"/>
    </location>
</feature>
<feature type="compositionally biased region" description="Polar residues" evidence="1">
    <location>
        <begin position="149"/>
        <end position="162"/>
    </location>
</feature>
<reference evidence="2" key="1">
    <citation type="submission" date="2020-02" db="EMBL/GenBank/DDBJ databases">
        <title>Delineation of the pyrene-degrading pathway in Roseobacter clade bacteria by genomic analysis.</title>
        <authorList>
            <person name="Zhou H."/>
            <person name="Wang H."/>
        </authorList>
    </citation>
    <scope>NUCLEOTIDE SEQUENCE</scope>
    <source>
        <strain evidence="2">PrR005</strain>
    </source>
</reference>